<feature type="transmembrane region" description="Helical" evidence="1">
    <location>
        <begin position="112"/>
        <end position="128"/>
    </location>
</feature>
<dbReference type="Proteomes" id="UP001162480">
    <property type="component" value="Chromosome 20"/>
</dbReference>
<keyword evidence="3" id="KW-1185">Reference proteome</keyword>
<feature type="transmembrane region" description="Helical" evidence="1">
    <location>
        <begin position="27"/>
        <end position="44"/>
    </location>
</feature>
<dbReference type="EMBL" id="OX597833">
    <property type="protein sequence ID" value="CAI9737791.1"/>
    <property type="molecule type" value="Genomic_DNA"/>
</dbReference>
<evidence type="ECO:0000313" key="3">
    <source>
        <dbReference type="Proteomes" id="UP001162480"/>
    </source>
</evidence>
<gene>
    <name evidence="2" type="ORF">OCTVUL_1B002538</name>
</gene>
<keyword evidence="1" id="KW-0812">Transmembrane</keyword>
<proteinExistence type="predicted"/>
<feature type="transmembrane region" description="Helical" evidence="1">
    <location>
        <begin position="50"/>
        <end position="71"/>
    </location>
</feature>
<feature type="transmembrane region" description="Helical" evidence="1">
    <location>
        <begin position="180"/>
        <end position="201"/>
    </location>
</feature>
<organism evidence="2 3">
    <name type="scientific">Octopus vulgaris</name>
    <name type="common">Common octopus</name>
    <dbReference type="NCBI Taxonomy" id="6645"/>
    <lineage>
        <taxon>Eukaryota</taxon>
        <taxon>Metazoa</taxon>
        <taxon>Spiralia</taxon>
        <taxon>Lophotrochozoa</taxon>
        <taxon>Mollusca</taxon>
        <taxon>Cephalopoda</taxon>
        <taxon>Coleoidea</taxon>
        <taxon>Octopodiformes</taxon>
        <taxon>Octopoda</taxon>
        <taxon>Incirrata</taxon>
        <taxon>Octopodidae</taxon>
        <taxon>Octopus</taxon>
    </lineage>
</organism>
<feature type="transmembrane region" description="Helical" evidence="1">
    <location>
        <begin position="140"/>
        <end position="168"/>
    </location>
</feature>
<keyword evidence="1" id="KW-0472">Membrane</keyword>
<dbReference type="AlphaFoldDB" id="A0AA36BNR5"/>
<sequence>MCIKNKEGLHVYIFAEVTMGGRQLSTALSDFFLALSAYFVAVKLKEVCVIAGLGIFIQGMAASMGVARFSMEKPYKDIIRAHMLFSLLATFVGIPLLSIGFCIYYQFTMLSWILSAVCFLAITFSFFMDSEVKRSISEPMAGMAIIIIIALCLYHENLFGFLACIIYILSGVMVGSEGVWFGILRIDLLHYTLVLGNLAFYKSFT</sequence>
<name>A0AA36BNR5_OCTVU</name>
<evidence type="ECO:0000313" key="2">
    <source>
        <dbReference type="EMBL" id="CAI9737791.1"/>
    </source>
</evidence>
<protein>
    <submittedName>
        <fullName evidence="2">Uncharacterized protein</fullName>
    </submittedName>
</protein>
<reference evidence="2" key="1">
    <citation type="submission" date="2023-08" db="EMBL/GenBank/DDBJ databases">
        <authorList>
            <person name="Alioto T."/>
            <person name="Alioto T."/>
            <person name="Gomez Garrido J."/>
        </authorList>
    </citation>
    <scope>NUCLEOTIDE SEQUENCE</scope>
</reference>
<keyword evidence="1" id="KW-1133">Transmembrane helix</keyword>
<feature type="transmembrane region" description="Helical" evidence="1">
    <location>
        <begin position="83"/>
        <end position="106"/>
    </location>
</feature>
<evidence type="ECO:0000256" key="1">
    <source>
        <dbReference type="SAM" id="Phobius"/>
    </source>
</evidence>
<accession>A0AA36BNR5</accession>